<dbReference type="PANTHER" id="PTHR34933">
    <property type="entry name" value="FLAGELLAR L-RING PROTEIN"/>
    <property type="match status" value="1"/>
</dbReference>
<feature type="signal peptide" evidence="12">
    <location>
        <begin position="1"/>
        <end position="18"/>
    </location>
</feature>
<comment type="similarity">
    <text evidence="3 11">Belongs to the FlgH family.</text>
</comment>
<evidence type="ECO:0000256" key="3">
    <source>
        <dbReference type="ARBA" id="ARBA00006929"/>
    </source>
</evidence>
<proteinExistence type="inferred from homology"/>
<evidence type="ECO:0000256" key="11">
    <source>
        <dbReference type="HAMAP-Rule" id="MF_00415"/>
    </source>
</evidence>
<evidence type="ECO:0000256" key="7">
    <source>
        <dbReference type="ARBA" id="ARBA00023139"/>
    </source>
</evidence>
<keyword evidence="7" id="KW-0564">Palmitate</keyword>
<feature type="chain" id="PRO_5008856402" description="Flagellar L-ring protein" evidence="12">
    <location>
        <begin position="19"/>
        <end position="236"/>
    </location>
</feature>
<dbReference type="PANTHER" id="PTHR34933:SF1">
    <property type="entry name" value="FLAGELLAR L-RING PROTEIN"/>
    <property type="match status" value="1"/>
</dbReference>
<keyword evidence="10 11" id="KW-0449">Lipoprotein</keyword>
<keyword evidence="6 11" id="KW-0472">Membrane</keyword>
<evidence type="ECO:0000256" key="8">
    <source>
        <dbReference type="ARBA" id="ARBA00023143"/>
    </source>
</evidence>
<sequence>MRPAIARLSLIGLTLLLAACQTSGPVRDINYAPVRPVTPPPASSGNGSIYQGGHEVSWFEDMRARRVGDLLTVILSESTSANKSAKSGTKKSNSNTIANPTIFGSTPQFNTPGLIPLASNDNNTLAFSTSAANDFKGEGSASQSNAITGNITVSVIEVLPNRNLMIRGEKRIGINQGNEYIRLSGIVRSQDISPENQVESSRIADPTIIYVGDGQLADSNAMGWLAKFFISPIFPF</sequence>
<evidence type="ECO:0000256" key="12">
    <source>
        <dbReference type="SAM" id="SignalP"/>
    </source>
</evidence>
<keyword evidence="9 11" id="KW-0998">Cell outer membrane</keyword>
<keyword evidence="13" id="KW-0969">Cilium</keyword>
<dbReference type="Proteomes" id="UP000051634">
    <property type="component" value="Unassembled WGS sequence"/>
</dbReference>
<comment type="subcellular location">
    <subcellularLocation>
        <location evidence="11">Cell outer membrane</location>
        <topology evidence="11">Lipid-anchor</topology>
    </subcellularLocation>
    <subcellularLocation>
        <location evidence="11">Bacterial flagellum basal body</location>
    </subcellularLocation>
    <subcellularLocation>
        <location evidence="2">Membrane</location>
        <topology evidence="2">Lipid-anchor</topology>
    </subcellularLocation>
</comment>
<dbReference type="NCBIfam" id="NF001304">
    <property type="entry name" value="PRK00249.1-4"/>
    <property type="match status" value="1"/>
</dbReference>
<name>A0A0T5Z059_9GAMM</name>
<evidence type="ECO:0000256" key="2">
    <source>
        <dbReference type="ARBA" id="ARBA00004635"/>
    </source>
</evidence>
<organism evidence="13 14">
    <name type="scientific">endosymbiont of Ridgeia piscesae</name>
    <dbReference type="NCBI Taxonomy" id="54398"/>
    <lineage>
        <taxon>Bacteria</taxon>
        <taxon>Pseudomonadati</taxon>
        <taxon>Pseudomonadota</taxon>
        <taxon>Gammaproteobacteria</taxon>
        <taxon>sulfur-oxidizing symbionts</taxon>
    </lineage>
</organism>
<dbReference type="OrthoDB" id="9789463at2"/>
<accession>A0A0T5Z059</accession>
<evidence type="ECO:0000256" key="5">
    <source>
        <dbReference type="ARBA" id="ARBA00022729"/>
    </source>
</evidence>
<evidence type="ECO:0000256" key="6">
    <source>
        <dbReference type="ARBA" id="ARBA00023136"/>
    </source>
</evidence>
<dbReference type="PATRIC" id="fig|54398.3.peg.2883"/>
<evidence type="ECO:0000256" key="10">
    <source>
        <dbReference type="ARBA" id="ARBA00023288"/>
    </source>
</evidence>
<dbReference type="AlphaFoldDB" id="A0A0T5Z059"/>
<dbReference type="RefSeq" id="WP_060528635.1">
    <property type="nucleotide sequence ID" value="NZ_KQ557150.1"/>
</dbReference>
<keyword evidence="8 11" id="KW-0975">Bacterial flagellum</keyword>
<dbReference type="GO" id="GO:0009279">
    <property type="term" value="C:cell outer membrane"/>
    <property type="evidence" value="ECO:0007669"/>
    <property type="project" value="UniProtKB-SubCell"/>
</dbReference>
<evidence type="ECO:0000313" key="14">
    <source>
        <dbReference type="Proteomes" id="UP000051634"/>
    </source>
</evidence>
<dbReference type="InterPro" id="IPR000527">
    <property type="entry name" value="Flag_Lring"/>
</dbReference>
<dbReference type="PRINTS" id="PR01008">
    <property type="entry name" value="FLGLRINGFLGH"/>
</dbReference>
<evidence type="ECO:0000256" key="9">
    <source>
        <dbReference type="ARBA" id="ARBA00023237"/>
    </source>
</evidence>
<gene>
    <name evidence="11" type="primary">flgH</name>
    <name evidence="13" type="ORF">Ga0074115_13811</name>
</gene>
<dbReference type="HAMAP" id="MF_00415">
    <property type="entry name" value="FlgH"/>
    <property type="match status" value="1"/>
</dbReference>
<evidence type="ECO:0000256" key="1">
    <source>
        <dbReference type="ARBA" id="ARBA00002591"/>
    </source>
</evidence>
<protein>
    <recommendedName>
        <fullName evidence="11">Flagellar L-ring protein</fullName>
    </recommendedName>
    <alternativeName>
        <fullName evidence="11">Basal body L-ring protein</fullName>
    </alternativeName>
</protein>
<reference evidence="13 14" key="1">
    <citation type="submission" date="2015-11" db="EMBL/GenBank/DDBJ databases">
        <title>The genome of Candidatus Endoriftia persephone in Ridgeia piscesae and population structure of the North Eastern Pacific vestimentiferan symbionts.</title>
        <authorList>
            <person name="Perez M."/>
            <person name="Juniper K.S."/>
        </authorList>
    </citation>
    <scope>NUCLEOTIDE SEQUENCE [LARGE SCALE GENOMIC DNA]</scope>
    <source>
        <strain evidence="13">Ind11</strain>
    </source>
</reference>
<dbReference type="EMBL" id="LDXT01000059">
    <property type="protein sequence ID" value="KRT56295.1"/>
    <property type="molecule type" value="Genomic_DNA"/>
</dbReference>
<keyword evidence="14" id="KW-1185">Reference proteome</keyword>
<comment type="subunit">
    <text evidence="4 11">The basal body constitutes a major portion of the flagellar organelle and consists of four rings (L,P,S, and M) mounted on a central rod.</text>
</comment>
<comment type="function">
    <text evidence="1 11">Assembles around the rod to form the L-ring and probably protects the motor/basal body from shearing forces during rotation.</text>
</comment>
<dbReference type="GO" id="GO:0071973">
    <property type="term" value="P:bacterial-type flagellum-dependent cell motility"/>
    <property type="evidence" value="ECO:0007669"/>
    <property type="project" value="InterPro"/>
</dbReference>
<evidence type="ECO:0000313" key="13">
    <source>
        <dbReference type="EMBL" id="KRT56295.1"/>
    </source>
</evidence>
<keyword evidence="5 11" id="KW-0732">Signal</keyword>
<keyword evidence="13" id="KW-0966">Cell projection</keyword>
<keyword evidence="13" id="KW-0282">Flagellum</keyword>
<comment type="caution">
    <text evidence="13">The sequence shown here is derived from an EMBL/GenBank/DDBJ whole genome shotgun (WGS) entry which is preliminary data.</text>
</comment>
<dbReference type="GO" id="GO:0003774">
    <property type="term" value="F:cytoskeletal motor activity"/>
    <property type="evidence" value="ECO:0007669"/>
    <property type="project" value="InterPro"/>
</dbReference>
<dbReference type="GO" id="GO:0009427">
    <property type="term" value="C:bacterial-type flagellum basal body, distal rod, L ring"/>
    <property type="evidence" value="ECO:0007669"/>
    <property type="project" value="InterPro"/>
</dbReference>
<dbReference type="Pfam" id="PF02107">
    <property type="entry name" value="FlgH"/>
    <property type="match status" value="1"/>
</dbReference>
<dbReference type="PROSITE" id="PS51257">
    <property type="entry name" value="PROKAR_LIPOPROTEIN"/>
    <property type="match status" value="1"/>
</dbReference>
<evidence type="ECO:0000256" key="4">
    <source>
        <dbReference type="ARBA" id="ARBA00011439"/>
    </source>
</evidence>